<dbReference type="EMBL" id="JAVFWL010000002">
    <property type="protein sequence ID" value="KAK6734665.1"/>
    <property type="molecule type" value="Genomic_DNA"/>
</dbReference>
<keyword evidence="2" id="KW-1185">Reference proteome</keyword>
<comment type="caution">
    <text evidence="1">The sequence shown here is derived from an EMBL/GenBank/DDBJ whole genome shotgun (WGS) entry which is preliminary data.</text>
</comment>
<organism evidence="1 2">
    <name type="scientific">Necator americanus</name>
    <name type="common">Human hookworm</name>
    <dbReference type="NCBI Taxonomy" id="51031"/>
    <lineage>
        <taxon>Eukaryota</taxon>
        <taxon>Metazoa</taxon>
        <taxon>Ecdysozoa</taxon>
        <taxon>Nematoda</taxon>
        <taxon>Chromadorea</taxon>
        <taxon>Rhabditida</taxon>
        <taxon>Rhabditina</taxon>
        <taxon>Rhabditomorpha</taxon>
        <taxon>Strongyloidea</taxon>
        <taxon>Ancylostomatidae</taxon>
        <taxon>Bunostominae</taxon>
        <taxon>Necator</taxon>
    </lineage>
</organism>
<gene>
    <name evidence="1" type="primary">Necator_chrII.g5869</name>
    <name evidence="1" type="ORF">RB195_018076</name>
</gene>
<evidence type="ECO:0008006" key="3">
    <source>
        <dbReference type="Google" id="ProtNLM"/>
    </source>
</evidence>
<evidence type="ECO:0000313" key="1">
    <source>
        <dbReference type="EMBL" id="KAK6734665.1"/>
    </source>
</evidence>
<proteinExistence type="predicted"/>
<dbReference type="Proteomes" id="UP001303046">
    <property type="component" value="Unassembled WGS sequence"/>
</dbReference>
<name>A0ABR1C932_NECAM</name>
<accession>A0ABR1C932</accession>
<reference evidence="1 2" key="1">
    <citation type="submission" date="2023-08" db="EMBL/GenBank/DDBJ databases">
        <title>A Necator americanus chromosomal reference genome.</title>
        <authorList>
            <person name="Ilik V."/>
            <person name="Petrzelkova K.J."/>
            <person name="Pardy F."/>
            <person name="Fuh T."/>
            <person name="Niatou-Singa F.S."/>
            <person name="Gouil Q."/>
            <person name="Baker L."/>
            <person name="Ritchie M.E."/>
            <person name="Jex A.R."/>
            <person name="Gazzola D."/>
            <person name="Li H."/>
            <person name="Toshio Fujiwara R."/>
            <person name="Zhan B."/>
            <person name="Aroian R.V."/>
            <person name="Pafco B."/>
            <person name="Schwarz E.M."/>
        </authorList>
    </citation>
    <scope>NUCLEOTIDE SEQUENCE [LARGE SCALE GENOMIC DNA]</scope>
    <source>
        <strain evidence="1 2">Aroian</strain>
        <tissue evidence="1">Whole animal</tissue>
    </source>
</reference>
<sequence length="159" mass="18113">MEIITQRFYSNILRSSTSVSSPIIPTGEAPPRILPPDVGVAIKSMKLGTAPEPDLISADFLRAGDHPLHVILAAYMISYFQKERPDQWKTSRTVLIHKKADREDLRNYHPICLLSIYQAFTLIILTRISRTLDEAQPQEQVRFHEGSAAWTTCRPRRES</sequence>
<evidence type="ECO:0000313" key="2">
    <source>
        <dbReference type="Proteomes" id="UP001303046"/>
    </source>
</evidence>
<protein>
    <recommendedName>
        <fullName evidence="3">Reverse transcriptase domain-containing protein</fullName>
    </recommendedName>
</protein>